<dbReference type="RefSeq" id="WP_144994071.1">
    <property type="nucleotide sequence ID" value="NZ_CP036281.1"/>
</dbReference>
<dbReference type="Pfam" id="PF02223">
    <property type="entry name" value="Thymidylate_kin"/>
    <property type="match status" value="1"/>
</dbReference>
<keyword evidence="6 8" id="KW-0067">ATP-binding</keyword>
<dbReference type="PANTHER" id="PTHR10344">
    <property type="entry name" value="THYMIDYLATE KINASE"/>
    <property type="match status" value="1"/>
</dbReference>
<evidence type="ECO:0000256" key="1">
    <source>
        <dbReference type="ARBA" id="ARBA00009776"/>
    </source>
</evidence>
<dbReference type="GO" id="GO:0006227">
    <property type="term" value="P:dUDP biosynthetic process"/>
    <property type="evidence" value="ECO:0007669"/>
    <property type="project" value="TreeGrafter"/>
</dbReference>
<dbReference type="PANTHER" id="PTHR10344:SF4">
    <property type="entry name" value="UMP-CMP KINASE 2, MITOCHONDRIAL"/>
    <property type="match status" value="1"/>
</dbReference>
<evidence type="ECO:0000256" key="6">
    <source>
        <dbReference type="ARBA" id="ARBA00022840"/>
    </source>
</evidence>
<reference evidence="10 11" key="1">
    <citation type="submission" date="2019-02" db="EMBL/GenBank/DDBJ databases">
        <title>Deep-cultivation of Planctomycetes and their phenomic and genomic characterization uncovers novel biology.</title>
        <authorList>
            <person name="Wiegand S."/>
            <person name="Jogler M."/>
            <person name="Boedeker C."/>
            <person name="Pinto D."/>
            <person name="Vollmers J."/>
            <person name="Rivas-Marin E."/>
            <person name="Kohn T."/>
            <person name="Peeters S.H."/>
            <person name="Heuer A."/>
            <person name="Rast P."/>
            <person name="Oberbeckmann S."/>
            <person name="Bunk B."/>
            <person name="Jeske O."/>
            <person name="Meyerdierks A."/>
            <person name="Storesund J.E."/>
            <person name="Kallscheuer N."/>
            <person name="Luecker S."/>
            <person name="Lage O.M."/>
            <person name="Pohl T."/>
            <person name="Merkel B.J."/>
            <person name="Hornburger P."/>
            <person name="Mueller R.-W."/>
            <person name="Bruemmer F."/>
            <person name="Labrenz M."/>
            <person name="Spormann A.M."/>
            <person name="Op den Camp H."/>
            <person name="Overmann J."/>
            <person name="Amann R."/>
            <person name="Jetten M.S.M."/>
            <person name="Mascher T."/>
            <person name="Medema M.H."/>
            <person name="Devos D.P."/>
            <person name="Kaster A.-K."/>
            <person name="Ovreas L."/>
            <person name="Rohde M."/>
            <person name="Galperin M.Y."/>
            <person name="Jogler C."/>
        </authorList>
    </citation>
    <scope>NUCLEOTIDE SEQUENCE [LARGE SCALE GENOMIC DNA]</scope>
    <source>
        <strain evidence="10 11">Pla110</strain>
    </source>
</reference>
<keyword evidence="11" id="KW-1185">Reference proteome</keyword>
<protein>
    <recommendedName>
        <fullName evidence="8">Thymidylate kinase</fullName>
        <ecNumber evidence="8">2.7.4.9</ecNumber>
    </recommendedName>
    <alternativeName>
        <fullName evidence="8">dTMP kinase</fullName>
    </alternativeName>
</protein>
<dbReference type="GO" id="GO:0006233">
    <property type="term" value="P:dTDP biosynthetic process"/>
    <property type="evidence" value="ECO:0007669"/>
    <property type="project" value="InterPro"/>
</dbReference>
<comment type="caution">
    <text evidence="8">Lacks conserved residue(s) required for the propagation of feature annotation.</text>
</comment>
<keyword evidence="5 8" id="KW-0418">Kinase</keyword>
<accession>A0A518CJP8</accession>
<dbReference type="InterPro" id="IPR039430">
    <property type="entry name" value="Thymidylate_kin-like_dom"/>
</dbReference>
<dbReference type="SUPFAM" id="SSF52540">
    <property type="entry name" value="P-loop containing nucleoside triphosphate hydrolases"/>
    <property type="match status" value="1"/>
</dbReference>
<dbReference type="GO" id="GO:0005524">
    <property type="term" value="F:ATP binding"/>
    <property type="evidence" value="ECO:0007669"/>
    <property type="project" value="UniProtKB-UniRule"/>
</dbReference>
<proteinExistence type="inferred from homology"/>
<name>A0A518CJP8_9PLAN</name>
<evidence type="ECO:0000256" key="2">
    <source>
        <dbReference type="ARBA" id="ARBA00022679"/>
    </source>
</evidence>
<evidence type="ECO:0000256" key="5">
    <source>
        <dbReference type="ARBA" id="ARBA00022777"/>
    </source>
</evidence>
<dbReference type="HAMAP" id="MF_00165">
    <property type="entry name" value="Thymidylate_kinase"/>
    <property type="match status" value="1"/>
</dbReference>
<evidence type="ECO:0000256" key="7">
    <source>
        <dbReference type="ARBA" id="ARBA00048743"/>
    </source>
</evidence>
<dbReference type="EC" id="2.7.4.9" evidence="8"/>
<dbReference type="EMBL" id="CP036281">
    <property type="protein sequence ID" value="QDU79456.1"/>
    <property type="molecule type" value="Genomic_DNA"/>
</dbReference>
<evidence type="ECO:0000256" key="4">
    <source>
        <dbReference type="ARBA" id="ARBA00022741"/>
    </source>
</evidence>
<dbReference type="CDD" id="cd01672">
    <property type="entry name" value="TMPK"/>
    <property type="match status" value="1"/>
</dbReference>
<keyword evidence="2 8" id="KW-0808">Transferase</keyword>
<dbReference type="GO" id="GO:0006235">
    <property type="term" value="P:dTTP biosynthetic process"/>
    <property type="evidence" value="ECO:0007669"/>
    <property type="project" value="UniProtKB-UniRule"/>
</dbReference>
<evidence type="ECO:0000256" key="3">
    <source>
        <dbReference type="ARBA" id="ARBA00022727"/>
    </source>
</evidence>
<feature type="domain" description="Thymidylate kinase-like" evidence="9">
    <location>
        <begin position="5"/>
        <end position="202"/>
    </location>
</feature>
<gene>
    <name evidence="8 10" type="primary">tmk</name>
    <name evidence="10" type="ORF">Pla110_11660</name>
</gene>
<dbReference type="InterPro" id="IPR018094">
    <property type="entry name" value="Thymidylate_kinase"/>
</dbReference>
<evidence type="ECO:0000313" key="11">
    <source>
        <dbReference type="Proteomes" id="UP000317178"/>
    </source>
</evidence>
<dbReference type="GO" id="GO:0004798">
    <property type="term" value="F:dTMP kinase activity"/>
    <property type="evidence" value="ECO:0007669"/>
    <property type="project" value="UniProtKB-UniRule"/>
</dbReference>
<dbReference type="OrthoDB" id="9774907at2"/>
<dbReference type="NCBIfam" id="TIGR00041">
    <property type="entry name" value="DTMP_kinase"/>
    <property type="match status" value="1"/>
</dbReference>
<comment type="similarity">
    <text evidence="1 8">Belongs to the thymidylate kinase family.</text>
</comment>
<keyword evidence="4 8" id="KW-0547">Nucleotide-binding</keyword>
<organism evidence="10 11">
    <name type="scientific">Polystyrenella longa</name>
    <dbReference type="NCBI Taxonomy" id="2528007"/>
    <lineage>
        <taxon>Bacteria</taxon>
        <taxon>Pseudomonadati</taxon>
        <taxon>Planctomycetota</taxon>
        <taxon>Planctomycetia</taxon>
        <taxon>Planctomycetales</taxon>
        <taxon>Planctomycetaceae</taxon>
        <taxon>Polystyrenella</taxon>
    </lineage>
</organism>
<comment type="catalytic activity">
    <reaction evidence="7 8">
        <text>dTMP + ATP = dTDP + ADP</text>
        <dbReference type="Rhea" id="RHEA:13517"/>
        <dbReference type="ChEBI" id="CHEBI:30616"/>
        <dbReference type="ChEBI" id="CHEBI:58369"/>
        <dbReference type="ChEBI" id="CHEBI:63528"/>
        <dbReference type="ChEBI" id="CHEBI:456216"/>
        <dbReference type="EC" id="2.7.4.9"/>
    </reaction>
</comment>
<dbReference type="AlphaFoldDB" id="A0A518CJP8"/>
<dbReference type="KEGG" id="plon:Pla110_11660"/>
<evidence type="ECO:0000313" key="10">
    <source>
        <dbReference type="EMBL" id="QDU79456.1"/>
    </source>
</evidence>
<dbReference type="Proteomes" id="UP000317178">
    <property type="component" value="Chromosome"/>
</dbReference>
<dbReference type="InterPro" id="IPR027417">
    <property type="entry name" value="P-loop_NTPase"/>
</dbReference>
<evidence type="ECO:0000259" key="9">
    <source>
        <dbReference type="Pfam" id="PF02223"/>
    </source>
</evidence>
<dbReference type="GO" id="GO:0005829">
    <property type="term" value="C:cytosol"/>
    <property type="evidence" value="ECO:0007669"/>
    <property type="project" value="TreeGrafter"/>
</dbReference>
<comment type="function">
    <text evidence="8">Phosphorylation of dTMP to form dTDP in both de novo and salvage pathways of dTTP synthesis.</text>
</comment>
<sequence length="223" mass="24952">MLIAIEGIDGSGKGTQAKLLLESFRQTGRSAELISFPQYDATLFGRAIGDFLNGRFGALDEVNPFLVSLLYAGDRFESKKKLEGALAQCEFVILDRYVASNIAHQGSKVPVEERAELISWIKQIEFEIYQLPKPDLVVHLDLPVAAAQELISRKSKRTYTDKAADLQEADANYLSGVRDVYCELAVSERNWSQINCYNETTESIRSLEEIHRELLGLFSGKSN</sequence>
<evidence type="ECO:0000256" key="8">
    <source>
        <dbReference type="HAMAP-Rule" id="MF_00165"/>
    </source>
</evidence>
<dbReference type="Gene3D" id="3.40.50.300">
    <property type="entry name" value="P-loop containing nucleotide triphosphate hydrolases"/>
    <property type="match status" value="1"/>
</dbReference>
<keyword evidence="3 8" id="KW-0545">Nucleotide biosynthesis</keyword>